<gene>
    <name evidence="3" type="primary">Necator_chrII.g7726</name>
    <name evidence="3" type="ORF">RB195_019932</name>
</gene>
<keyword evidence="4" id="KW-1185">Reference proteome</keyword>
<feature type="compositionally biased region" description="Low complexity" evidence="1">
    <location>
        <begin position="226"/>
        <end position="238"/>
    </location>
</feature>
<feature type="region of interest" description="Disordered" evidence="1">
    <location>
        <begin position="652"/>
        <end position="693"/>
    </location>
</feature>
<organism evidence="3 4">
    <name type="scientific">Necator americanus</name>
    <name type="common">Human hookworm</name>
    <dbReference type="NCBI Taxonomy" id="51031"/>
    <lineage>
        <taxon>Eukaryota</taxon>
        <taxon>Metazoa</taxon>
        <taxon>Ecdysozoa</taxon>
        <taxon>Nematoda</taxon>
        <taxon>Chromadorea</taxon>
        <taxon>Rhabditida</taxon>
        <taxon>Rhabditina</taxon>
        <taxon>Rhabditomorpha</taxon>
        <taxon>Strongyloidea</taxon>
        <taxon>Ancylostomatidae</taxon>
        <taxon>Bunostominae</taxon>
        <taxon>Necator</taxon>
    </lineage>
</organism>
<protein>
    <recommendedName>
        <fullName evidence="2">SAM domain-containing protein</fullName>
    </recommendedName>
</protein>
<dbReference type="Proteomes" id="UP001303046">
    <property type="component" value="Unassembled WGS sequence"/>
</dbReference>
<feature type="compositionally biased region" description="Basic and acidic residues" evidence="1">
    <location>
        <begin position="544"/>
        <end position="560"/>
    </location>
</feature>
<evidence type="ECO:0000313" key="4">
    <source>
        <dbReference type="Proteomes" id="UP001303046"/>
    </source>
</evidence>
<feature type="compositionally biased region" description="Polar residues" evidence="1">
    <location>
        <begin position="302"/>
        <end position="312"/>
    </location>
</feature>
<sequence length="842" mass="92157">MSDDGPPKLTSNASTASQEAKQQSRSSNGSAGLRNLAPRQQCSTTDMMRMVGTIPQGATLPRQLQTQSQASMRGSQGTPQMVQLHQVQQVPVTGRVITMNSMQAPQQLIPVPMRMVSNGATLGDGQQTPNSIQLMPQFLPANARIGQNIRFMPHPNDASNTHNVASQQAAMSALRPGNAALMVVQGPNGPMVLNTSAMHPGMIPQNLVPVGIAQGIQGMQTMSNVQRQQQHQQQIQQHAKTMASRCKKRRPESGSGEMSVGEYLALGMDEKGRADSGSCGTDSPDTAGDAPPALDRGDSLDDSSPQSVTDSAKSLESIFVREAMAFRARGGGCGKPLVHYMDGFTIEESDVPFPLAQYDKITELVSSEVLDDIMPLIADIDVKNKVEEKPMKEKNTPVKPTKAATPTAADSENENKRKVPARTRRSTTQSEAHINKVKKEESDHSREDRVEERKQSKNRRQPAPVHHPPRRRTNELELLLSMDFGPKDCGRRILDTEKRKSVLDKEKRLSSETGDEHDKAESADKVKSKQKRRSTQSSATDSPTKLERSRSSVDSSDTHSRSSKRSSGRHDRPRDKEKEKEREKESSVLSTPTISMRLLPSSEDSPEDRCLFCQVSFKEKERSVSTPQYCSTKCRRSYQSMIASEKMGRKFSESIKRVSGGSEVRHKFEDETTPPSSSSSGKRTEDSSYSKKGYSAYIDPPQVAMIVPPRGVVSPASVQPSTLLASMTSPTSNGHSPLTEPTVGTTTPVAASCGPLCVPGVDYDVDPKLWTPDVAARWAQAVTGSETCAATFRREEVDGDAMLMMGFDDLRSHLSFTFGPAKKLHLAIEQLKVFRDQKYGTP</sequence>
<comment type="caution">
    <text evidence="3">The sequence shown here is derived from an EMBL/GenBank/DDBJ whole genome shotgun (WGS) entry which is preliminary data.</text>
</comment>
<feature type="compositionally biased region" description="Basic and acidic residues" evidence="1">
    <location>
        <begin position="568"/>
        <end position="586"/>
    </location>
</feature>
<dbReference type="SUPFAM" id="SSF47769">
    <property type="entry name" value="SAM/Pointed domain"/>
    <property type="match status" value="1"/>
</dbReference>
<feature type="compositionally biased region" description="Low complexity" evidence="1">
    <location>
        <begin position="397"/>
        <end position="409"/>
    </location>
</feature>
<feature type="region of interest" description="Disordered" evidence="1">
    <location>
        <begin position="271"/>
        <end position="312"/>
    </location>
</feature>
<feature type="region of interest" description="Disordered" evidence="1">
    <location>
        <begin position="388"/>
        <end position="607"/>
    </location>
</feature>
<reference evidence="3 4" key="1">
    <citation type="submission" date="2023-08" db="EMBL/GenBank/DDBJ databases">
        <title>A Necator americanus chromosomal reference genome.</title>
        <authorList>
            <person name="Ilik V."/>
            <person name="Petrzelkova K.J."/>
            <person name="Pardy F."/>
            <person name="Fuh T."/>
            <person name="Niatou-Singa F.S."/>
            <person name="Gouil Q."/>
            <person name="Baker L."/>
            <person name="Ritchie M.E."/>
            <person name="Jex A.R."/>
            <person name="Gazzola D."/>
            <person name="Li H."/>
            <person name="Toshio Fujiwara R."/>
            <person name="Zhan B."/>
            <person name="Aroian R.V."/>
            <person name="Pafco B."/>
            <person name="Schwarz E.M."/>
        </authorList>
    </citation>
    <scope>NUCLEOTIDE SEQUENCE [LARGE SCALE GENOMIC DNA]</scope>
    <source>
        <strain evidence="3 4">Aroian</strain>
        <tissue evidence="3">Whole animal</tissue>
    </source>
</reference>
<feature type="compositionally biased region" description="Polar residues" evidence="1">
    <location>
        <begin position="9"/>
        <end position="30"/>
    </location>
</feature>
<feature type="domain" description="SAM" evidence="2">
    <location>
        <begin position="770"/>
        <end position="834"/>
    </location>
</feature>
<dbReference type="EMBL" id="JAVFWL010000002">
    <property type="protein sequence ID" value="KAK6737523.1"/>
    <property type="molecule type" value="Genomic_DNA"/>
</dbReference>
<dbReference type="Gene3D" id="1.10.150.50">
    <property type="entry name" value="Transcription Factor, Ets-1"/>
    <property type="match status" value="1"/>
</dbReference>
<feature type="region of interest" description="Disordered" evidence="1">
    <location>
        <begin position="226"/>
        <end position="259"/>
    </location>
</feature>
<feature type="compositionally biased region" description="Polar residues" evidence="1">
    <location>
        <begin position="62"/>
        <end position="76"/>
    </location>
</feature>
<proteinExistence type="predicted"/>
<dbReference type="InterPro" id="IPR013761">
    <property type="entry name" value="SAM/pointed_sf"/>
</dbReference>
<dbReference type="PROSITE" id="PS50105">
    <property type="entry name" value="SAM_DOMAIN"/>
    <property type="match status" value="1"/>
</dbReference>
<dbReference type="InterPro" id="IPR001660">
    <property type="entry name" value="SAM"/>
</dbReference>
<evidence type="ECO:0000256" key="1">
    <source>
        <dbReference type="SAM" id="MobiDB-lite"/>
    </source>
</evidence>
<evidence type="ECO:0000313" key="3">
    <source>
        <dbReference type="EMBL" id="KAK6737523.1"/>
    </source>
</evidence>
<feature type="compositionally biased region" description="Basic and acidic residues" evidence="1">
    <location>
        <begin position="433"/>
        <end position="455"/>
    </location>
</feature>
<dbReference type="SMART" id="SM00454">
    <property type="entry name" value="SAM"/>
    <property type="match status" value="1"/>
</dbReference>
<feature type="region of interest" description="Disordered" evidence="1">
    <location>
        <begin position="56"/>
        <end position="76"/>
    </location>
</feature>
<evidence type="ECO:0000259" key="2">
    <source>
        <dbReference type="PROSITE" id="PS50105"/>
    </source>
</evidence>
<feature type="compositionally biased region" description="Basic and acidic residues" evidence="1">
    <location>
        <begin position="485"/>
        <end position="527"/>
    </location>
</feature>
<name>A0ABR1CIW1_NECAM</name>
<feature type="region of interest" description="Disordered" evidence="1">
    <location>
        <begin position="1"/>
        <end position="43"/>
    </location>
</feature>
<accession>A0ABR1CIW1</accession>